<keyword evidence="2" id="KW-1185">Reference proteome</keyword>
<evidence type="ECO:0000313" key="1">
    <source>
        <dbReference type="EMBL" id="KIY48813.1"/>
    </source>
</evidence>
<proteinExistence type="predicted"/>
<accession>A0A0D7AD83</accession>
<organism evidence="1 2">
    <name type="scientific">Fistulina hepatica ATCC 64428</name>
    <dbReference type="NCBI Taxonomy" id="1128425"/>
    <lineage>
        <taxon>Eukaryota</taxon>
        <taxon>Fungi</taxon>
        <taxon>Dikarya</taxon>
        <taxon>Basidiomycota</taxon>
        <taxon>Agaricomycotina</taxon>
        <taxon>Agaricomycetes</taxon>
        <taxon>Agaricomycetidae</taxon>
        <taxon>Agaricales</taxon>
        <taxon>Fistulinaceae</taxon>
        <taxon>Fistulina</taxon>
    </lineage>
</organism>
<gene>
    <name evidence="1" type="ORF">FISHEDRAFT_58679</name>
</gene>
<dbReference type="AlphaFoldDB" id="A0A0D7AD83"/>
<evidence type="ECO:0000313" key="2">
    <source>
        <dbReference type="Proteomes" id="UP000054144"/>
    </source>
</evidence>
<reference evidence="1 2" key="1">
    <citation type="journal article" date="2015" name="Fungal Genet. Biol.">
        <title>Evolution of novel wood decay mechanisms in Agaricales revealed by the genome sequences of Fistulina hepatica and Cylindrobasidium torrendii.</title>
        <authorList>
            <person name="Floudas D."/>
            <person name="Held B.W."/>
            <person name="Riley R."/>
            <person name="Nagy L.G."/>
            <person name="Koehler G."/>
            <person name="Ransdell A.S."/>
            <person name="Younus H."/>
            <person name="Chow J."/>
            <person name="Chiniquy J."/>
            <person name="Lipzen A."/>
            <person name="Tritt A."/>
            <person name="Sun H."/>
            <person name="Haridas S."/>
            <person name="LaButti K."/>
            <person name="Ohm R.A."/>
            <person name="Kues U."/>
            <person name="Blanchette R.A."/>
            <person name="Grigoriev I.V."/>
            <person name="Minto R.E."/>
            <person name="Hibbett D.S."/>
        </authorList>
    </citation>
    <scope>NUCLEOTIDE SEQUENCE [LARGE SCALE GENOMIC DNA]</scope>
    <source>
        <strain evidence="1 2">ATCC 64428</strain>
    </source>
</reference>
<dbReference type="Proteomes" id="UP000054144">
    <property type="component" value="Unassembled WGS sequence"/>
</dbReference>
<name>A0A0D7AD83_9AGAR</name>
<sequence length="148" mass="16523">MGAIDTSLGILYDMQVIVALLFGSESKALCDARLSYVPEPIKLLDIGYRYFVTDAVQVLQMLETGLLIQYRMDETQLFFTGVIALVTQQFVSSSRDAFYCWRICMLMKANGVPYPYVHTAILSLVSLGANGTWFAHGETISNNSWTCV</sequence>
<dbReference type="EMBL" id="KN881812">
    <property type="protein sequence ID" value="KIY48813.1"/>
    <property type="molecule type" value="Genomic_DNA"/>
</dbReference>
<protein>
    <submittedName>
        <fullName evidence="1">Uncharacterized protein</fullName>
    </submittedName>
</protein>